<evidence type="ECO:0000313" key="1">
    <source>
        <dbReference type="EMBL" id="PRQ32482.1"/>
    </source>
</evidence>
<keyword evidence="2" id="KW-1185">Reference proteome</keyword>
<dbReference type="Proteomes" id="UP000238479">
    <property type="component" value="Chromosome 5"/>
</dbReference>
<reference evidence="1 2" key="1">
    <citation type="journal article" date="2018" name="Nat. Genet.">
        <title>The Rosa genome provides new insights in the design of modern roses.</title>
        <authorList>
            <person name="Bendahmane M."/>
        </authorList>
    </citation>
    <scope>NUCLEOTIDE SEQUENCE [LARGE SCALE GENOMIC DNA]</scope>
    <source>
        <strain evidence="2">cv. Old Blush</strain>
    </source>
</reference>
<dbReference type="Gramene" id="PRQ32482">
    <property type="protein sequence ID" value="PRQ32482"/>
    <property type="gene ID" value="RchiOBHm_Chr5g0046851"/>
</dbReference>
<sequence length="42" mass="4761">MNIINLVPHPCTEACVVQLLGWQICTQVFISLSRSDEVLFIE</sequence>
<dbReference type="AlphaFoldDB" id="A0A2P6QE77"/>
<accession>A0A2P6QE77</accession>
<protein>
    <submittedName>
        <fullName evidence="1">Uncharacterized protein</fullName>
    </submittedName>
</protein>
<name>A0A2P6QE77_ROSCH</name>
<proteinExistence type="predicted"/>
<evidence type="ECO:0000313" key="2">
    <source>
        <dbReference type="Proteomes" id="UP000238479"/>
    </source>
</evidence>
<gene>
    <name evidence="1" type="ORF">RchiOBHm_Chr5g0046851</name>
</gene>
<comment type="caution">
    <text evidence="1">The sequence shown here is derived from an EMBL/GenBank/DDBJ whole genome shotgun (WGS) entry which is preliminary data.</text>
</comment>
<dbReference type="EMBL" id="PDCK01000043">
    <property type="protein sequence ID" value="PRQ32482.1"/>
    <property type="molecule type" value="Genomic_DNA"/>
</dbReference>
<organism evidence="1 2">
    <name type="scientific">Rosa chinensis</name>
    <name type="common">China rose</name>
    <dbReference type="NCBI Taxonomy" id="74649"/>
    <lineage>
        <taxon>Eukaryota</taxon>
        <taxon>Viridiplantae</taxon>
        <taxon>Streptophyta</taxon>
        <taxon>Embryophyta</taxon>
        <taxon>Tracheophyta</taxon>
        <taxon>Spermatophyta</taxon>
        <taxon>Magnoliopsida</taxon>
        <taxon>eudicotyledons</taxon>
        <taxon>Gunneridae</taxon>
        <taxon>Pentapetalae</taxon>
        <taxon>rosids</taxon>
        <taxon>fabids</taxon>
        <taxon>Rosales</taxon>
        <taxon>Rosaceae</taxon>
        <taxon>Rosoideae</taxon>
        <taxon>Rosoideae incertae sedis</taxon>
        <taxon>Rosa</taxon>
    </lineage>
</organism>